<dbReference type="InterPro" id="IPR052862">
    <property type="entry name" value="TNFR_superfamily_member_8"/>
</dbReference>
<proteinExistence type="predicted"/>
<keyword evidence="3" id="KW-0472">Membrane</keyword>
<feature type="disulfide bond" evidence="1">
    <location>
        <begin position="94"/>
        <end position="112"/>
    </location>
</feature>
<feature type="repeat" description="TNFR-Cys" evidence="1">
    <location>
        <begin position="157"/>
        <end position="198"/>
    </location>
</feature>
<dbReference type="PANTHER" id="PTHR47497">
    <property type="entry name" value="TUMOR NECROSIS FACTOR RECEPTOR SUPERFAMILY MEMBER 8"/>
    <property type="match status" value="1"/>
</dbReference>
<keyword evidence="3" id="KW-1133">Transmembrane helix</keyword>
<comment type="caution">
    <text evidence="1">Lacks conserved residue(s) required for the propagation of feature annotation.</text>
</comment>
<keyword evidence="3" id="KW-0812">Transmembrane</keyword>
<reference evidence="5" key="2">
    <citation type="submission" date="2025-08" db="UniProtKB">
        <authorList>
            <consortium name="Ensembl"/>
        </authorList>
    </citation>
    <scope>IDENTIFICATION</scope>
</reference>
<protein>
    <submittedName>
        <fullName evidence="5">Uncharacterized protein</fullName>
    </submittedName>
</protein>
<name>A0A8C3QCG9_GEOPR</name>
<dbReference type="PANTHER" id="PTHR47497:SF1">
    <property type="entry name" value="TUMOR NECROSIS FACTOR RECEPTOR SUPERFAMILY MEMBER 8"/>
    <property type="match status" value="1"/>
</dbReference>
<dbReference type="AlphaFoldDB" id="A0A8C3QCG9"/>
<feature type="signal peptide" evidence="4">
    <location>
        <begin position="1"/>
        <end position="21"/>
    </location>
</feature>
<evidence type="ECO:0000313" key="6">
    <source>
        <dbReference type="Proteomes" id="UP000694382"/>
    </source>
</evidence>
<evidence type="ECO:0000256" key="1">
    <source>
        <dbReference type="PROSITE-ProRule" id="PRU00206"/>
    </source>
</evidence>
<dbReference type="Proteomes" id="UP000694382">
    <property type="component" value="Chromosome 21"/>
</dbReference>
<feature type="repeat" description="TNFR-Cys" evidence="1">
    <location>
        <begin position="113"/>
        <end position="155"/>
    </location>
</feature>
<dbReference type="PROSITE" id="PS50050">
    <property type="entry name" value="TNFR_NGFR_2"/>
    <property type="match status" value="3"/>
</dbReference>
<feature type="chain" id="PRO_5043680724" evidence="4">
    <location>
        <begin position="22"/>
        <end position="465"/>
    </location>
</feature>
<dbReference type="InterPro" id="IPR001368">
    <property type="entry name" value="TNFR/NGFR_Cys_rich_reg"/>
</dbReference>
<reference evidence="5" key="1">
    <citation type="submission" date="2020-02" db="EMBL/GenBank/DDBJ databases">
        <authorList>
            <person name="Enbody D E."/>
            <person name="Pettersson E M."/>
        </authorList>
    </citation>
    <scope>NUCLEOTIDE SEQUENCE [LARGE SCALE GENOMIC DNA]</scope>
</reference>
<dbReference type="CDD" id="cd13409">
    <property type="entry name" value="TNFRSF8"/>
    <property type="match status" value="1"/>
</dbReference>
<evidence type="ECO:0000256" key="3">
    <source>
        <dbReference type="SAM" id="Phobius"/>
    </source>
</evidence>
<dbReference type="SMART" id="SM00208">
    <property type="entry name" value="TNFR"/>
    <property type="match status" value="4"/>
</dbReference>
<dbReference type="InterPro" id="IPR034002">
    <property type="entry name" value="TNFRSF8_N"/>
</dbReference>
<accession>A0A8C3QCG9</accession>
<evidence type="ECO:0000313" key="5">
    <source>
        <dbReference type="Ensembl" id="ENSCPVP00000018603.1"/>
    </source>
</evidence>
<dbReference type="SUPFAM" id="SSF57586">
    <property type="entry name" value="TNF receptor-like"/>
    <property type="match status" value="2"/>
</dbReference>
<feature type="region of interest" description="Disordered" evidence="2">
    <location>
        <begin position="242"/>
        <end position="264"/>
    </location>
</feature>
<dbReference type="Ensembl" id="ENSCPVT00000019436.2">
    <property type="protein sequence ID" value="ENSCPVP00000018603.1"/>
    <property type="gene ID" value="ENSCPVG00000013571.2"/>
</dbReference>
<dbReference type="Pfam" id="PF00020">
    <property type="entry name" value="TNFR_c6"/>
    <property type="match status" value="2"/>
</dbReference>
<feature type="compositionally biased region" description="Polar residues" evidence="2">
    <location>
        <begin position="242"/>
        <end position="251"/>
    </location>
</feature>
<feature type="region of interest" description="Disordered" evidence="2">
    <location>
        <begin position="421"/>
        <end position="444"/>
    </location>
</feature>
<keyword evidence="6" id="KW-1185">Reference proteome</keyword>
<feature type="repeat" description="TNFR-Cys" evidence="1">
    <location>
        <begin position="72"/>
        <end position="112"/>
    </location>
</feature>
<sequence>SGPATQKLNLIMCFLLQVVAGSHFTSLTPPHSCDTRENWFYDETSQNCCYQCPSGYVKKKACPQDPAADCMTCGPEQYLSNKSKKPQCDACVSCSKDLVEKQPCSLSSSRVCECRPGLFCQLTVENSCSRCQQHSVCKPGFGVKTRGTSTNDVTCEECPPGTFSDQSSSTDICKPHTSCAKLNKVTLRKGNATHDQVCLEQLPTYLTPSTLSMRFSNETNNFDLRMLKENLVTSASGDLLSVTATENPSSTPEEKAQAPTSAKGDVTTGGVVLWAVVLSLAVLLGAMLVFWKWKICKKRILVLRRKRSDLVNKCAKIILTTESGLEEEELIDRTLPLETNNNLVSSPEKAQSPPWSVTEVTPSSGNAPECPVDSRVRDHTNNRIEKLYIMKADTVIVGSVSEVPSGKNCAVKGCESTLDAQESTEEELEMHYPEQETESFPGNDVMVPVEEEGKEFHHPTTATEK</sequence>
<organism evidence="5 6">
    <name type="scientific">Geospiza parvula</name>
    <name type="common">Small tree-finch</name>
    <name type="synonym">Camarhynchus parvulus</name>
    <dbReference type="NCBI Taxonomy" id="87175"/>
    <lineage>
        <taxon>Eukaryota</taxon>
        <taxon>Metazoa</taxon>
        <taxon>Chordata</taxon>
        <taxon>Craniata</taxon>
        <taxon>Vertebrata</taxon>
        <taxon>Euteleostomi</taxon>
        <taxon>Archelosauria</taxon>
        <taxon>Archosauria</taxon>
        <taxon>Dinosauria</taxon>
        <taxon>Saurischia</taxon>
        <taxon>Theropoda</taxon>
        <taxon>Coelurosauria</taxon>
        <taxon>Aves</taxon>
        <taxon>Neognathae</taxon>
        <taxon>Neoaves</taxon>
        <taxon>Telluraves</taxon>
        <taxon>Australaves</taxon>
        <taxon>Passeriformes</taxon>
        <taxon>Thraupidae</taxon>
        <taxon>Camarhynchus</taxon>
    </lineage>
</organism>
<feature type="disulfide bond" evidence="1">
    <location>
        <begin position="91"/>
        <end position="104"/>
    </location>
</feature>
<feature type="disulfide bond" evidence="1">
    <location>
        <begin position="158"/>
        <end position="173"/>
    </location>
</feature>
<keyword evidence="4" id="KW-0732">Signal</keyword>
<dbReference type="Gene3D" id="2.10.50.10">
    <property type="entry name" value="Tumor Necrosis Factor Receptor, subunit A, domain 2"/>
    <property type="match status" value="2"/>
</dbReference>
<evidence type="ECO:0000256" key="4">
    <source>
        <dbReference type="SAM" id="SignalP"/>
    </source>
</evidence>
<feature type="disulfide bond" evidence="1">
    <location>
        <begin position="137"/>
        <end position="155"/>
    </location>
</feature>
<feature type="compositionally biased region" description="Polar residues" evidence="2">
    <location>
        <begin position="341"/>
        <end position="366"/>
    </location>
</feature>
<feature type="disulfide bond" evidence="1">
    <location>
        <begin position="73"/>
        <end position="88"/>
    </location>
</feature>
<keyword evidence="1" id="KW-1015">Disulfide bond</keyword>
<feature type="region of interest" description="Disordered" evidence="2">
    <location>
        <begin position="341"/>
        <end position="375"/>
    </location>
</feature>
<dbReference type="PROSITE" id="PS00652">
    <property type="entry name" value="TNFR_NGFR_1"/>
    <property type="match status" value="1"/>
</dbReference>
<feature type="transmembrane region" description="Helical" evidence="3">
    <location>
        <begin position="271"/>
        <end position="291"/>
    </location>
</feature>
<reference evidence="5" key="3">
    <citation type="submission" date="2025-09" db="UniProtKB">
        <authorList>
            <consortium name="Ensembl"/>
        </authorList>
    </citation>
    <scope>IDENTIFICATION</scope>
</reference>
<evidence type="ECO:0000256" key="2">
    <source>
        <dbReference type="SAM" id="MobiDB-lite"/>
    </source>
</evidence>